<keyword evidence="3 6" id="KW-0949">S-adenosyl-L-methionine</keyword>
<keyword evidence="4 5" id="KW-0071">Autoinducer synthesis</keyword>
<name>A0AAE3SYE8_9BURK</name>
<keyword evidence="8" id="KW-1185">Reference proteome</keyword>
<dbReference type="RefSeq" id="WP_271426038.1">
    <property type="nucleotide sequence ID" value="NZ_JAQIPB010000001.1"/>
</dbReference>
<dbReference type="Proteomes" id="UP001212602">
    <property type="component" value="Unassembled WGS sequence"/>
</dbReference>
<dbReference type="GO" id="GO:0061579">
    <property type="term" value="F:N-acyl homoserine lactone synthase activity"/>
    <property type="evidence" value="ECO:0007669"/>
    <property type="project" value="UniProtKB-UniRule"/>
</dbReference>
<evidence type="ECO:0000313" key="8">
    <source>
        <dbReference type="Proteomes" id="UP001212602"/>
    </source>
</evidence>
<evidence type="ECO:0000313" key="7">
    <source>
        <dbReference type="EMBL" id="MDA7414756.1"/>
    </source>
</evidence>
<dbReference type="InterPro" id="IPR001690">
    <property type="entry name" value="Autoind_synthase"/>
</dbReference>
<gene>
    <name evidence="7" type="ORF">PGB34_00135</name>
</gene>
<dbReference type="InterPro" id="IPR016181">
    <property type="entry name" value="Acyl_CoA_acyltransferase"/>
</dbReference>
<protein>
    <recommendedName>
        <fullName evidence="6">Acyl-homoserine-lactone synthase</fullName>
        <ecNumber evidence="6">2.3.1.184</ecNumber>
    </recommendedName>
    <alternativeName>
        <fullName evidence="6">Autoinducer synthesis protein</fullName>
    </alternativeName>
</protein>
<dbReference type="GO" id="GO:0009372">
    <property type="term" value="P:quorum sensing"/>
    <property type="evidence" value="ECO:0007669"/>
    <property type="project" value="UniProtKB-UniRule"/>
</dbReference>
<dbReference type="AlphaFoldDB" id="A0AAE3SYE8"/>
<dbReference type="GO" id="GO:0007165">
    <property type="term" value="P:signal transduction"/>
    <property type="evidence" value="ECO:0007669"/>
    <property type="project" value="TreeGrafter"/>
</dbReference>
<organism evidence="7 8">
    <name type="scientific">Xenophilus arseniciresistens</name>
    <dbReference type="NCBI Taxonomy" id="1283306"/>
    <lineage>
        <taxon>Bacteria</taxon>
        <taxon>Pseudomonadati</taxon>
        <taxon>Pseudomonadota</taxon>
        <taxon>Betaproteobacteria</taxon>
        <taxon>Burkholderiales</taxon>
        <taxon>Comamonadaceae</taxon>
        <taxon>Xenophilus</taxon>
    </lineage>
</organism>
<dbReference type="Pfam" id="PF00765">
    <property type="entry name" value="Autoind_synth"/>
    <property type="match status" value="1"/>
</dbReference>
<dbReference type="PANTHER" id="PTHR39322:SF1">
    <property type="entry name" value="ISOVALERYL-HOMOSERINE LACTONE SYNTHASE"/>
    <property type="match status" value="1"/>
</dbReference>
<evidence type="ECO:0000256" key="6">
    <source>
        <dbReference type="RuleBase" id="RU361135"/>
    </source>
</evidence>
<dbReference type="PROSITE" id="PS51187">
    <property type="entry name" value="AUTOINDUCER_SYNTH_2"/>
    <property type="match status" value="1"/>
</dbReference>
<evidence type="ECO:0000256" key="1">
    <source>
        <dbReference type="ARBA" id="ARBA00022654"/>
    </source>
</evidence>
<dbReference type="EC" id="2.3.1.184" evidence="6"/>
<comment type="caution">
    <text evidence="7">The sequence shown here is derived from an EMBL/GenBank/DDBJ whole genome shotgun (WGS) entry which is preliminary data.</text>
</comment>
<keyword evidence="7" id="KW-0012">Acyltransferase</keyword>
<proteinExistence type="inferred from homology"/>
<keyword evidence="1 5" id="KW-0673">Quorum sensing</keyword>
<accession>A0AAE3SYE8</accession>
<comment type="similarity">
    <text evidence="5 6">Belongs to the autoinducer synthase family.</text>
</comment>
<keyword evidence="2 6" id="KW-0808">Transferase</keyword>
<comment type="catalytic activity">
    <reaction evidence="6">
        <text>a fatty acyl-[ACP] + S-adenosyl-L-methionine = an N-acyl-L-homoserine lactone + S-methyl-5'-thioadenosine + holo-[ACP] + H(+)</text>
        <dbReference type="Rhea" id="RHEA:10096"/>
        <dbReference type="Rhea" id="RHEA-COMP:9685"/>
        <dbReference type="Rhea" id="RHEA-COMP:14125"/>
        <dbReference type="ChEBI" id="CHEBI:15378"/>
        <dbReference type="ChEBI" id="CHEBI:17509"/>
        <dbReference type="ChEBI" id="CHEBI:55474"/>
        <dbReference type="ChEBI" id="CHEBI:59789"/>
        <dbReference type="ChEBI" id="CHEBI:64479"/>
        <dbReference type="ChEBI" id="CHEBI:138651"/>
        <dbReference type="EC" id="2.3.1.184"/>
    </reaction>
</comment>
<reference evidence="7" key="1">
    <citation type="submission" date="2023-01" db="EMBL/GenBank/DDBJ databases">
        <title>Xenophilus mangrovi sp. nov., isolated from soil of Mangrove nature reserve.</title>
        <authorList>
            <person name="Xu S."/>
            <person name="Liu Z."/>
            <person name="Xu Y."/>
        </authorList>
    </citation>
    <scope>NUCLEOTIDE SEQUENCE</scope>
    <source>
        <strain evidence="7">YW8</strain>
    </source>
</reference>
<sequence>MQMLTGRCGDIAPQLFEEIGRYRHKVFVEMLKWELLLDEPGIERDQFDREDTLYVVARDEAGAVIGTARLLPTTRPYLLGEVFPELLAGAEPPRDERVWELSRFAAVDFGKPVGNAMGQFSAYVAASLLAASLEAARAQGAERVITVSPLGIERLLRRGGYRSHRAGPPQLMGGHPIFACWIDTTDPACLAQLERDRVELAH</sequence>
<dbReference type="PRINTS" id="PR01549">
    <property type="entry name" value="AUTOINDCRSYN"/>
</dbReference>
<evidence type="ECO:0000256" key="4">
    <source>
        <dbReference type="ARBA" id="ARBA00022929"/>
    </source>
</evidence>
<dbReference type="SUPFAM" id="SSF55729">
    <property type="entry name" value="Acyl-CoA N-acyltransferases (Nat)"/>
    <property type="match status" value="1"/>
</dbReference>
<dbReference type="EMBL" id="JAQIPB010000001">
    <property type="protein sequence ID" value="MDA7414756.1"/>
    <property type="molecule type" value="Genomic_DNA"/>
</dbReference>
<dbReference type="Gene3D" id="3.40.630.30">
    <property type="match status" value="1"/>
</dbReference>
<dbReference type="PANTHER" id="PTHR39322">
    <property type="entry name" value="ACYL-HOMOSERINE-LACTONE SYNTHASE"/>
    <property type="match status" value="1"/>
</dbReference>
<evidence type="ECO:0000256" key="2">
    <source>
        <dbReference type="ARBA" id="ARBA00022679"/>
    </source>
</evidence>
<evidence type="ECO:0000256" key="3">
    <source>
        <dbReference type="ARBA" id="ARBA00022691"/>
    </source>
</evidence>
<evidence type="ECO:0000256" key="5">
    <source>
        <dbReference type="PROSITE-ProRule" id="PRU00533"/>
    </source>
</evidence>